<gene>
    <name evidence="2" type="primary">cbbT_1</name>
    <name evidence="2" type="ORF">SDC9_05431</name>
</gene>
<dbReference type="CDD" id="cd02012">
    <property type="entry name" value="TPP_TK"/>
    <property type="match status" value="1"/>
</dbReference>
<dbReference type="InterPro" id="IPR029061">
    <property type="entry name" value="THDP-binding"/>
</dbReference>
<dbReference type="PANTHER" id="PTHR47514">
    <property type="entry name" value="TRANSKETOLASE N-TERMINAL SECTION-RELATED"/>
    <property type="match status" value="1"/>
</dbReference>
<sequence>MPLSKKEELKLKFKALALRENVLRMVKAAGTGHMGGALSAADIVAVLYYKFMKLDPQNPGLADRDRFVLSAGHKCLILYAALAEKGYFPKEIMDSYGELDSHIPGHPSMDKLPGVEANTGSLGHGLSIAAGMAMGLKLSASPARVYTLMGDGELAEGSNWEAAAAASHHKLDNLTAIVDKNGLQIGGPSDSIMNYEPLQDRWASFGWSVRRIDGHDYPTIVQTLESLPFEKGKPSLIIADTVKSKGFPFAEGKAAYHYWKATKEELQLADEALAAARAGLEKALAEAQVKGGL</sequence>
<dbReference type="EMBL" id="VSSQ01000010">
    <property type="protein sequence ID" value="MPL59875.1"/>
    <property type="molecule type" value="Genomic_DNA"/>
</dbReference>
<dbReference type="EC" id="2.2.1.1" evidence="2"/>
<dbReference type="Gene3D" id="3.40.50.970">
    <property type="match status" value="1"/>
</dbReference>
<dbReference type="AlphaFoldDB" id="A0A644SZ22"/>
<organism evidence="2">
    <name type="scientific">bioreactor metagenome</name>
    <dbReference type="NCBI Taxonomy" id="1076179"/>
    <lineage>
        <taxon>unclassified sequences</taxon>
        <taxon>metagenomes</taxon>
        <taxon>ecological metagenomes</taxon>
    </lineage>
</organism>
<dbReference type="InterPro" id="IPR005474">
    <property type="entry name" value="Transketolase_N"/>
</dbReference>
<accession>A0A644SZ22</accession>
<protein>
    <submittedName>
        <fullName evidence="2">Transketolase 2</fullName>
        <ecNumber evidence="2">2.2.1.1</ecNumber>
    </submittedName>
</protein>
<proteinExistence type="predicted"/>
<reference evidence="2" key="1">
    <citation type="submission" date="2019-08" db="EMBL/GenBank/DDBJ databases">
        <authorList>
            <person name="Kucharzyk K."/>
            <person name="Murdoch R.W."/>
            <person name="Higgins S."/>
            <person name="Loffler F."/>
        </authorList>
    </citation>
    <scope>NUCLEOTIDE SEQUENCE</scope>
</reference>
<feature type="domain" description="Transketolase N-terminal" evidence="1">
    <location>
        <begin position="18"/>
        <end position="269"/>
    </location>
</feature>
<comment type="caution">
    <text evidence="2">The sequence shown here is derived from an EMBL/GenBank/DDBJ whole genome shotgun (WGS) entry which is preliminary data.</text>
</comment>
<keyword evidence="2" id="KW-0808">Transferase</keyword>
<dbReference type="Pfam" id="PF00456">
    <property type="entry name" value="Transketolase_N"/>
    <property type="match status" value="1"/>
</dbReference>
<name>A0A644SZ22_9ZZZZ</name>
<dbReference type="SUPFAM" id="SSF52518">
    <property type="entry name" value="Thiamin diphosphate-binding fold (THDP-binding)"/>
    <property type="match status" value="1"/>
</dbReference>
<dbReference type="GO" id="GO:0004802">
    <property type="term" value="F:transketolase activity"/>
    <property type="evidence" value="ECO:0007669"/>
    <property type="project" value="UniProtKB-EC"/>
</dbReference>
<evidence type="ECO:0000313" key="2">
    <source>
        <dbReference type="EMBL" id="MPL59875.1"/>
    </source>
</evidence>
<evidence type="ECO:0000259" key="1">
    <source>
        <dbReference type="Pfam" id="PF00456"/>
    </source>
</evidence>
<dbReference type="PANTHER" id="PTHR47514:SF2">
    <property type="entry name" value="TRANSKETOLASE"/>
    <property type="match status" value="1"/>
</dbReference>